<sequence length="133" mass="14968">MKPEAEHPSNRQSEGWVHRHQVAAEPSLAGPHSSNLHSSIEIDCCAKMYIPDPHKLALMFVKFVFSTETDPPREFLASAATTVRLVNEQEVMVMVPRVGVGVGEERREEKEEFEHKTEPPEFTSESSILTEVV</sequence>
<proteinExistence type="predicted"/>
<reference evidence="2 3" key="1">
    <citation type="journal article" date="2022" name="bioRxiv">
        <title>Genomics of Preaxostyla Flagellates Illuminates Evolutionary Transitions and the Path Towards Mitochondrial Loss.</title>
        <authorList>
            <person name="Novak L.V.F."/>
            <person name="Treitli S.C."/>
            <person name="Pyrih J."/>
            <person name="Halakuc P."/>
            <person name="Pipaliya S.V."/>
            <person name="Vacek V."/>
            <person name="Brzon O."/>
            <person name="Soukal P."/>
            <person name="Eme L."/>
            <person name="Dacks J.B."/>
            <person name="Karnkowska A."/>
            <person name="Elias M."/>
            <person name="Hampl V."/>
        </authorList>
    </citation>
    <scope>NUCLEOTIDE SEQUENCE [LARGE SCALE GENOMIC DNA]</scope>
    <source>
        <strain evidence="2">NAU3</strain>
        <tissue evidence="2">Gut</tissue>
    </source>
</reference>
<evidence type="ECO:0000256" key="1">
    <source>
        <dbReference type="SAM" id="MobiDB-lite"/>
    </source>
</evidence>
<comment type="caution">
    <text evidence="2">The sequence shown here is derived from an EMBL/GenBank/DDBJ whole genome shotgun (WGS) entry which is preliminary data.</text>
</comment>
<dbReference type="EMBL" id="JARBJD010000614">
    <property type="protein sequence ID" value="KAK2940734.1"/>
    <property type="molecule type" value="Genomic_DNA"/>
</dbReference>
<dbReference type="Proteomes" id="UP001281761">
    <property type="component" value="Unassembled WGS sequence"/>
</dbReference>
<accession>A0ABQ9WNK2</accession>
<feature type="compositionally biased region" description="Polar residues" evidence="1">
    <location>
        <begin position="124"/>
        <end position="133"/>
    </location>
</feature>
<feature type="region of interest" description="Disordered" evidence="1">
    <location>
        <begin position="104"/>
        <end position="133"/>
    </location>
</feature>
<keyword evidence="3" id="KW-1185">Reference proteome</keyword>
<feature type="compositionally biased region" description="Basic and acidic residues" evidence="1">
    <location>
        <begin position="104"/>
        <end position="119"/>
    </location>
</feature>
<protein>
    <submittedName>
        <fullName evidence="2">Uncharacterized protein</fullName>
    </submittedName>
</protein>
<evidence type="ECO:0000313" key="3">
    <source>
        <dbReference type="Proteomes" id="UP001281761"/>
    </source>
</evidence>
<name>A0ABQ9WNK2_9EUKA</name>
<gene>
    <name evidence="2" type="ORF">BLNAU_24356</name>
</gene>
<evidence type="ECO:0000313" key="2">
    <source>
        <dbReference type="EMBL" id="KAK2940734.1"/>
    </source>
</evidence>
<organism evidence="2 3">
    <name type="scientific">Blattamonas nauphoetae</name>
    <dbReference type="NCBI Taxonomy" id="2049346"/>
    <lineage>
        <taxon>Eukaryota</taxon>
        <taxon>Metamonada</taxon>
        <taxon>Preaxostyla</taxon>
        <taxon>Oxymonadida</taxon>
        <taxon>Blattamonas</taxon>
    </lineage>
</organism>